<dbReference type="PROSITE" id="PS51257">
    <property type="entry name" value="PROKAR_LIPOPROTEIN"/>
    <property type="match status" value="1"/>
</dbReference>
<keyword evidence="1" id="KW-0812">Transmembrane</keyword>
<evidence type="ECO:0000313" key="2">
    <source>
        <dbReference type="EMBL" id="TDK67223.1"/>
    </source>
</evidence>
<dbReference type="AlphaFoldDB" id="A0A4R5W3C2"/>
<name>A0A4R5W3C2_9BURK</name>
<dbReference type="Proteomes" id="UP000294829">
    <property type="component" value="Unassembled WGS sequence"/>
</dbReference>
<keyword evidence="1" id="KW-0472">Membrane</keyword>
<evidence type="ECO:0000313" key="3">
    <source>
        <dbReference type="Proteomes" id="UP000294829"/>
    </source>
</evidence>
<feature type="transmembrane region" description="Helical" evidence="1">
    <location>
        <begin position="27"/>
        <end position="43"/>
    </location>
</feature>
<dbReference type="EMBL" id="SMYL01000002">
    <property type="protein sequence ID" value="TDK67223.1"/>
    <property type="molecule type" value="Genomic_DNA"/>
</dbReference>
<comment type="caution">
    <text evidence="2">The sequence shown here is derived from an EMBL/GenBank/DDBJ whole genome shotgun (WGS) entry which is preliminary data.</text>
</comment>
<keyword evidence="3" id="KW-1185">Reference proteome</keyword>
<reference evidence="2 3" key="1">
    <citation type="submission" date="2019-03" db="EMBL/GenBank/DDBJ databases">
        <title>Sapientia aquatica gen. nov., sp. nov., isolated from a crater lake.</title>
        <authorList>
            <person name="Felfoldi T."/>
            <person name="Szabo A."/>
            <person name="Toth E."/>
            <person name="Schumann P."/>
            <person name="Keki Z."/>
            <person name="Marialigeti K."/>
            <person name="Mathe I."/>
        </authorList>
    </citation>
    <scope>NUCLEOTIDE SEQUENCE [LARGE SCALE GENOMIC DNA]</scope>
    <source>
        <strain evidence="2 3">SA-152</strain>
    </source>
</reference>
<keyword evidence="1" id="KW-1133">Transmembrane helix</keyword>
<accession>A0A4R5W3C2</accession>
<gene>
    <name evidence="2" type="ORF">E2I14_05530</name>
</gene>
<dbReference type="Pfam" id="PF06961">
    <property type="entry name" value="DUF1294"/>
    <property type="match status" value="1"/>
</dbReference>
<feature type="transmembrane region" description="Helical" evidence="1">
    <location>
        <begin position="89"/>
        <end position="110"/>
    </location>
</feature>
<organism evidence="2 3">
    <name type="scientific">Sapientia aquatica</name>
    <dbReference type="NCBI Taxonomy" id="1549640"/>
    <lineage>
        <taxon>Bacteria</taxon>
        <taxon>Pseudomonadati</taxon>
        <taxon>Pseudomonadota</taxon>
        <taxon>Betaproteobacteria</taxon>
        <taxon>Burkholderiales</taxon>
        <taxon>Oxalobacteraceae</taxon>
        <taxon>Sapientia</taxon>
    </lineage>
</organism>
<dbReference type="InterPro" id="IPR010718">
    <property type="entry name" value="DUF1294"/>
</dbReference>
<dbReference type="OrthoDB" id="72963at2"/>
<protein>
    <submittedName>
        <fullName evidence="2">DUF1294 domain-containing protein</fullName>
    </submittedName>
</protein>
<proteinExistence type="predicted"/>
<sequence length="119" mass="13353">MNRFLAVLVVIIFASYALIEEQFIALQIYAVVSCVTLFCYWMDKRAAINGTARIPESSLHLLALFGGWPGALLAQQLLRHKTIKTPFQLVFWLSAFANIAGFLIFSSPTLRQTLFTLLA</sequence>
<evidence type="ECO:0000256" key="1">
    <source>
        <dbReference type="SAM" id="Phobius"/>
    </source>
</evidence>